<name>A0A381ZC85_9ZZZZ</name>
<organism evidence="1">
    <name type="scientific">marine metagenome</name>
    <dbReference type="NCBI Taxonomy" id="408172"/>
    <lineage>
        <taxon>unclassified sequences</taxon>
        <taxon>metagenomes</taxon>
        <taxon>ecological metagenomes</taxon>
    </lineage>
</organism>
<accession>A0A381ZC85</accession>
<gene>
    <name evidence="1" type="ORF">METZ01_LOCUS139683</name>
</gene>
<protein>
    <submittedName>
        <fullName evidence="1">Uncharacterized protein</fullName>
    </submittedName>
</protein>
<evidence type="ECO:0000313" key="1">
    <source>
        <dbReference type="EMBL" id="SVA86829.1"/>
    </source>
</evidence>
<dbReference type="EMBL" id="UINC01020751">
    <property type="protein sequence ID" value="SVA86829.1"/>
    <property type="molecule type" value="Genomic_DNA"/>
</dbReference>
<dbReference type="AntiFam" id="ANF00012">
    <property type="entry name" value="tRNA translation"/>
</dbReference>
<sequence length="42" mass="4804">VKEGFFLKEKNGAGDETRTHDSHLGKVMLYQLSYTRSINYLG</sequence>
<dbReference type="AlphaFoldDB" id="A0A381ZC85"/>
<reference evidence="1" key="1">
    <citation type="submission" date="2018-05" db="EMBL/GenBank/DDBJ databases">
        <authorList>
            <person name="Lanie J.A."/>
            <person name="Ng W.-L."/>
            <person name="Kazmierczak K.M."/>
            <person name="Andrzejewski T.M."/>
            <person name="Davidsen T.M."/>
            <person name="Wayne K.J."/>
            <person name="Tettelin H."/>
            <person name="Glass J.I."/>
            <person name="Rusch D."/>
            <person name="Podicherti R."/>
            <person name="Tsui H.-C.T."/>
            <person name="Winkler M.E."/>
        </authorList>
    </citation>
    <scope>NUCLEOTIDE SEQUENCE</scope>
</reference>
<proteinExistence type="predicted"/>
<feature type="non-terminal residue" evidence="1">
    <location>
        <position position="1"/>
    </location>
</feature>